<evidence type="ECO:0000259" key="8">
    <source>
        <dbReference type="PROSITE" id="PS50928"/>
    </source>
</evidence>
<dbReference type="InterPro" id="IPR035906">
    <property type="entry name" value="MetI-like_sf"/>
</dbReference>
<dbReference type="PANTHER" id="PTHR43386:SF1">
    <property type="entry name" value="D,D-DIPEPTIDE TRANSPORT SYSTEM PERMEASE PROTEIN DDPC-RELATED"/>
    <property type="match status" value="1"/>
</dbReference>
<keyword evidence="6 7" id="KW-0472">Membrane</keyword>
<dbReference type="GO" id="GO:0055085">
    <property type="term" value="P:transmembrane transport"/>
    <property type="evidence" value="ECO:0007669"/>
    <property type="project" value="InterPro"/>
</dbReference>
<evidence type="ECO:0000256" key="4">
    <source>
        <dbReference type="ARBA" id="ARBA00022692"/>
    </source>
</evidence>
<dbReference type="PROSITE" id="PS50928">
    <property type="entry name" value="ABC_TM1"/>
    <property type="match status" value="1"/>
</dbReference>
<dbReference type="PANTHER" id="PTHR43386">
    <property type="entry name" value="OLIGOPEPTIDE TRANSPORT SYSTEM PERMEASE PROTEIN APPC"/>
    <property type="match status" value="1"/>
</dbReference>
<sequence>MQAGEQQAQPAVLVASEEWALPKRPSVASGIWKFIRRKPLGAFGLLIVLVMLAMTLGPPKAEFGAPELPSRPLGFELGKPFMARYAAETVFREAESGRIARYFEPSADHWLGTDRGGRDTYSRMVYGARRSLFIGLWALTFATVVGTTVGVVSAYFRGWFDTLVQRLMDSVQAFPALLLL</sequence>
<keyword evidence="2" id="KW-0813">Transport</keyword>
<feature type="transmembrane region" description="Helical" evidence="7">
    <location>
        <begin position="40"/>
        <end position="57"/>
    </location>
</feature>
<proteinExistence type="predicted"/>
<accession>A0A0F9EQX9</accession>
<organism evidence="9">
    <name type="scientific">marine sediment metagenome</name>
    <dbReference type="NCBI Taxonomy" id="412755"/>
    <lineage>
        <taxon>unclassified sequences</taxon>
        <taxon>metagenomes</taxon>
        <taxon>ecological metagenomes</taxon>
    </lineage>
</organism>
<feature type="domain" description="ABC transmembrane type-1" evidence="8">
    <location>
        <begin position="128"/>
        <end position="180"/>
    </location>
</feature>
<evidence type="ECO:0000256" key="5">
    <source>
        <dbReference type="ARBA" id="ARBA00022989"/>
    </source>
</evidence>
<protein>
    <recommendedName>
        <fullName evidence="8">ABC transmembrane type-1 domain-containing protein</fullName>
    </recommendedName>
</protein>
<dbReference type="SUPFAM" id="SSF161098">
    <property type="entry name" value="MetI-like"/>
    <property type="match status" value="1"/>
</dbReference>
<dbReference type="GO" id="GO:0005886">
    <property type="term" value="C:plasma membrane"/>
    <property type="evidence" value="ECO:0007669"/>
    <property type="project" value="UniProtKB-SubCell"/>
</dbReference>
<dbReference type="EMBL" id="LAZR01024040">
    <property type="protein sequence ID" value="KKL76454.1"/>
    <property type="molecule type" value="Genomic_DNA"/>
</dbReference>
<evidence type="ECO:0000256" key="2">
    <source>
        <dbReference type="ARBA" id="ARBA00022448"/>
    </source>
</evidence>
<name>A0A0F9EQX9_9ZZZZ</name>
<reference evidence="9" key="1">
    <citation type="journal article" date="2015" name="Nature">
        <title>Complex archaea that bridge the gap between prokaryotes and eukaryotes.</title>
        <authorList>
            <person name="Spang A."/>
            <person name="Saw J.H."/>
            <person name="Jorgensen S.L."/>
            <person name="Zaremba-Niedzwiedzka K."/>
            <person name="Martijn J."/>
            <person name="Lind A.E."/>
            <person name="van Eijk R."/>
            <person name="Schleper C."/>
            <person name="Guy L."/>
            <person name="Ettema T.J."/>
        </authorList>
    </citation>
    <scope>NUCLEOTIDE SEQUENCE</scope>
</reference>
<comment type="caution">
    <text evidence="9">The sequence shown here is derived from an EMBL/GenBank/DDBJ whole genome shotgun (WGS) entry which is preliminary data.</text>
</comment>
<evidence type="ECO:0000313" key="9">
    <source>
        <dbReference type="EMBL" id="KKL76454.1"/>
    </source>
</evidence>
<evidence type="ECO:0000256" key="7">
    <source>
        <dbReference type="SAM" id="Phobius"/>
    </source>
</evidence>
<dbReference type="AlphaFoldDB" id="A0A0F9EQX9"/>
<keyword evidence="3" id="KW-1003">Cell membrane</keyword>
<dbReference type="InterPro" id="IPR000515">
    <property type="entry name" value="MetI-like"/>
</dbReference>
<dbReference type="InterPro" id="IPR050366">
    <property type="entry name" value="BP-dependent_transpt_permease"/>
</dbReference>
<evidence type="ECO:0000256" key="6">
    <source>
        <dbReference type="ARBA" id="ARBA00023136"/>
    </source>
</evidence>
<evidence type="ECO:0000256" key="1">
    <source>
        <dbReference type="ARBA" id="ARBA00004651"/>
    </source>
</evidence>
<comment type="subcellular location">
    <subcellularLocation>
        <location evidence="1">Cell membrane</location>
        <topology evidence="1">Multi-pass membrane protein</topology>
    </subcellularLocation>
</comment>
<feature type="transmembrane region" description="Helical" evidence="7">
    <location>
        <begin position="132"/>
        <end position="156"/>
    </location>
</feature>
<keyword evidence="4 7" id="KW-0812">Transmembrane</keyword>
<gene>
    <name evidence="9" type="ORF">LCGC14_2044750</name>
</gene>
<evidence type="ECO:0000256" key="3">
    <source>
        <dbReference type="ARBA" id="ARBA00022475"/>
    </source>
</evidence>
<feature type="non-terminal residue" evidence="9">
    <location>
        <position position="180"/>
    </location>
</feature>
<keyword evidence="5 7" id="KW-1133">Transmembrane helix</keyword>
<dbReference type="Gene3D" id="1.10.3720.10">
    <property type="entry name" value="MetI-like"/>
    <property type="match status" value="1"/>
</dbReference>